<dbReference type="InParanoid" id="F6HW59"/>
<evidence type="ECO:0000313" key="1">
    <source>
        <dbReference type="EMBL" id="CCB58923.1"/>
    </source>
</evidence>
<keyword evidence="2" id="KW-1185">Reference proteome</keyword>
<protein>
    <recommendedName>
        <fullName evidence="3">Cysteine-rich transmembrane CYSTM domain-containing protein</fullName>
    </recommendedName>
</protein>
<dbReference type="AlphaFoldDB" id="F6HW59"/>
<dbReference type="HOGENOM" id="CLU_128451_5_1_1"/>
<organism evidence="1 2">
    <name type="scientific">Vitis vinifera</name>
    <name type="common">Grape</name>
    <dbReference type="NCBI Taxonomy" id="29760"/>
    <lineage>
        <taxon>Eukaryota</taxon>
        <taxon>Viridiplantae</taxon>
        <taxon>Streptophyta</taxon>
        <taxon>Embryophyta</taxon>
        <taxon>Tracheophyta</taxon>
        <taxon>Spermatophyta</taxon>
        <taxon>Magnoliopsida</taxon>
        <taxon>eudicotyledons</taxon>
        <taxon>Gunneridae</taxon>
        <taxon>Pentapetalae</taxon>
        <taxon>rosids</taxon>
        <taxon>Vitales</taxon>
        <taxon>Vitaceae</taxon>
        <taxon>Viteae</taxon>
        <taxon>Vitis</taxon>
    </lineage>
</organism>
<sequence>MSETKYAYPYPAQGYYGEPPVMAPPPQYAAAPPPKPSFLDGWYEEYSATNTFTCN</sequence>
<gene>
    <name evidence="1" type="ordered locus">VIT_03s0097g00580</name>
</gene>
<evidence type="ECO:0000313" key="2">
    <source>
        <dbReference type="Proteomes" id="UP000009183"/>
    </source>
</evidence>
<evidence type="ECO:0008006" key="3">
    <source>
        <dbReference type="Google" id="ProtNLM"/>
    </source>
</evidence>
<reference evidence="2" key="1">
    <citation type="journal article" date="2007" name="Nature">
        <title>The grapevine genome sequence suggests ancestral hexaploidization in major angiosperm phyla.</title>
        <authorList>
            <consortium name="The French-Italian Public Consortium for Grapevine Genome Characterization."/>
            <person name="Jaillon O."/>
            <person name="Aury J.-M."/>
            <person name="Noel B."/>
            <person name="Policriti A."/>
            <person name="Clepet C."/>
            <person name="Casagrande A."/>
            <person name="Choisne N."/>
            <person name="Aubourg S."/>
            <person name="Vitulo N."/>
            <person name="Jubin C."/>
            <person name="Vezzi A."/>
            <person name="Legeai F."/>
            <person name="Hugueney P."/>
            <person name="Dasilva C."/>
            <person name="Horner D."/>
            <person name="Mica E."/>
            <person name="Jublot D."/>
            <person name="Poulain J."/>
            <person name="Bruyere C."/>
            <person name="Billault A."/>
            <person name="Segurens B."/>
            <person name="Gouyvenoux M."/>
            <person name="Ugarte E."/>
            <person name="Cattonaro F."/>
            <person name="Anthouard V."/>
            <person name="Vico V."/>
            <person name="Del Fabbro C."/>
            <person name="Alaux M."/>
            <person name="Di Gaspero G."/>
            <person name="Dumas V."/>
            <person name="Felice N."/>
            <person name="Paillard S."/>
            <person name="Juman I."/>
            <person name="Moroldo M."/>
            <person name="Scalabrin S."/>
            <person name="Canaguier A."/>
            <person name="Le Clainche I."/>
            <person name="Malacrida G."/>
            <person name="Durand E."/>
            <person name="Pesole G."/>
            <person name="Laucou V."/>
            <person name="Chatelet P."/>
            <person name="Merdinoglu D."/>
            <person name="Delledonne M."/>
            <person name="Pezzotti M."/>
            <person name="Lecharny A."/>
            <person name="Scarpelli C."/>
            <person name="Artiguenave F."/>
            <person name="Pe M.E."/>
            <person name="Valle G."/>
            <person name="Morgante M."/>
            <person name="Caboche M."/>
            <person name="Adam-Blondon A.-F."/>
            <person name="Weissenbach J."/>
            <person name="Quetier F."/>
            <person name="Wincker P."/>
        </authorList>
    </citation>
    <scope>NUCLEOTIDE SEQUENCE [LARGE SCALE GENOMIC DNA]</scope>
    <source>
        <strain evidence="2">cv. Pinot noir / PN40024</strain>
    </source>
</reference>
<dbReference type="EMBL" id="FN596261">
    <property type="protein sequence ID" value="CCB58923.1"/>
    <property type="molecule type" value="Genomic_DNA"/>
</dbReference>
<dbReference type="PaxDb" id="29760-VIT_03s0097g00580.t01"/>
<dbReference type="Proteomes" id="UP000009183">
    <property type="component" value="Chromosome 3"/>
</dbReference>
<accession>F6HW59</accession>
<name>F6HW59_VITVI</name>
<proteinExistence type="predicted"/>